<sequence>MSTIHDQAMNYVYQQVLQRLLSFFSRAERTALQLLIQRLVVAAGGMDNIGQFKVLVHQSGSRDSCYTLALLRAAQLTIASRAPATFQLRVAALRWNGDSPVALHNLHRSYSALFLYDDPRVELLMVDNREVLAFDHRTPVSDDGREASRINLLLVGHCRTWIEAPQLWDDAYLATAEYYSQIARWNNGVDAMISTETKSSQQHFLEGLNRAMQRVAIAGPGLAHSGFEALFPLLDGLGDDFYRELRAEDDRTAWRPEGEFEACRRTSFIDINDMMVGKLEDRWPLLGEFLGFEPDDRALYQGEAVFADPLISAHVQGLYARFIEGRTYEAGIDDYLRNTLADMRRQQVAESVCEHLLSCFDNVRQPEHLRMHAEDYLLHGFGLNETQLVCLLFAPFIDSGRGLERFLRNCHPGMLVAMPDLHRALQGLHAPEQVLKWIMEVSGLPVRLVIRLYAMGPVQLCAPEEFACENAEPGETEPVSRVERSTER</sequence>
<accession>A0A423NMU7</accession>
<protein>
    <submittedName>
        <fullName evidence="1">Uncharacterized protein</fullName>
    </submittedName>
</protein>
<evidence type="ECO:0000313" key="2">
    <source>
        <dbReference type="Proteomes" id="UP000284207"/>
    </source>
</evidence>
<dbReference type="EMBL" id="MOCA01000006">
    <property type="protein sequence ID" value="RON99548.1"/>
    <property type="molecule type" value="Genomic_DNA"/>
</dbReference>
<dbReference type="Proteomes" id="UP000284207">
    <property type="component" value="Unassembled WGS sequence"/>
</dbReference>
<organism evidence="1 2">
    <name type="scientific">Pseudomonas moraviensis</name>
    <dbReference type="NCBI Taxonomy" id="321662"/>
    <lineage>
        <taxon>Bacteria</taxon>
        <taxon>Pseudomonadati</taxon>
        <taxon>Pseudomonadota</taxon>
        <taxon>Gammaproteobacteria</taxon>
        <taxon>Pseudomonadales</taxon>
        <taxon>Pseudomonadaceae</taxon>
        <taxon>Pseudomonas</taxon>
    </lineage>
</organism>
<reference evidence="1 2" key="1">
    <citation type="submission" date="2016-10" db="EMBL/GenBank/DDBJ databases">
        <title>Comparative genome analysis of multiple Pseudomonas spp. focuses on biocontrol and plant growth promoting traits.</title>
        <authorList>
            <person name="Tao X.-Y."/>
            <person name="Taylor C.G."/>
        </authorList>
    </citation>
    <scope>NUCLEOTIDE SEQUENCE [LARGE SCALE GENOMIC DNA]</scope>
    <source>
        <strain evidence="1 2">36B3</strain>
    </source>
</reference>
<gene>
    <name evidence="1" type="ORF">BK674_19130</name>
</gene>
<comment type="caution">
    <text evidence="1">The sequence shown here is derived from an EMBL/GenBank/DDBJ whole genome shotgun (WGS) entry which is preliminary data.</text>
</comment>
<name>A0A423NMU7_9PSED</name>
<dbReference type="RefSeq" id="WP_123419511.1">
    <property type="nucleotide sequence ID" value="NZ_MOCA01000006.1"/>
</dbReference>
<evidence type="ECO:0000313" key="1">
    <source>
        <dbReference type="EMBL" id="RON99548.1"/>
    </source>
</evidence>
<proteinExistence type="predicted"/>
<dbReference type="AlphaFoldDB" id="A0A423NMU7"/>